<dbReference type="InterPro" id="IPR002645">
    <property type="entry name" value="STAS_dom"/>
</dbReference>
<feature type="domain" description="STAS" evidence="2">
    <location>
        <begin position="158"/>
        <end position="269"/>
    </location>
</feature>
<dbReference type="CDD" id="cd07041">
    <property type="entry name" value="STAS_RsbR_RsbS_like"/>
    <property type="match status" value="1"/>
</dbReference>
<keyword evidence="4" id="KW-1185">Reference proteome</keyword>
<dbReference type="SUPFAM" id="SSF52091">
    <property type="entry name" value="SpoIIaa-like"/>
    <property type="match status" value="1"/>
</dbReference>
<reference evidence="3" key="1">
    <citation type="journal article" date="2021" name="Microb. Physiol.">
        <title>Proteogenomic Insights into the Physiology of Marine, Sulfate-Reducing, Filamentous Desulfonema limicola and Desulfonema magnum.</title>
        <authorList>
            <person name="Schnaars V."/>
            <person name="Wohlbrand L."/>
            <person name="Scheve S."/>
            <person name="Hinrichs C."/>
            <person name="Reinhardt R."/>
            <person name="Rabus R."/>
        </authorList>
    </citation>
    <scope>NUCLEOTIDE SEQUENCE</scope>
    <source>
        <strain evidence="3">4be13</strain>
    </source>
</reference>
<dbReference type="AlphaFoldDB" id="A0A975GNR2"/>
<name>A0A975GNR2_9BACT</name>
<evidence type="ECO:0000313" key="4">
    <source>
        <dbReference type="Proteomes" id="UP000663722"/>
    </source>
</evidence>
<dbReference type="InterPro" id="IPR036513">
    <property type="entry name" value="STAS_dom_sf"/>
</dbReference>
<accession>A0A975GNR2</accession>
<proteinExistence type="predicted"/>
<dbReference type="PANTHER" id="PTHR33745">
    <property type="entry name" value="RSBT ANTAGONIST PROTEIN RSBS-RELATED"/>
    <property type="match status" value="1"/>
</dbReference>
<dbReference type="PANTHER" id="PTHR33745:SF3">
    <property type="entry name" value="RSBT CO-ANTAGONIST PROTEIN RSBRC"/>
    <property type="match status" value="1"/>
</dbReference>
<sequence length="278" mass="31122">MTAIAKEISTLLSEHRHDIWELWNKYLIVRAKSVVEVVGVDETKARTRTLLDNLIHVLPAKDDKTNESYQKVMEVLAKVSRRMSEQNMTPSETAMFILSVKEAVFPVIQEHFDDKKFADAIITVNHLIDHFALTTFEVYLDSREELISDQQNAFREISVPVVKVWEKIIMIPLIGMLDSERTQMMMEVLLTALEDMQSKVAILDISGIPVVDTLVARHLITAASAVRLMGAECIITGVRAKIAQTLVQLGVDLGGFTTCTTMADGLQLALELTDQKIG</sequence>
<evidence type="ECO:0000313" key="3">
    <source>
        <dbReference type="EMBL" id="QTA88050.1"/>
    </source>
</evidence>
<dbReference type="InterPro" id="IPR051932">
    <property type="entry name" value="Bact_StressResp_Reg"/>
</dbReference>
<dbReference type="PROSITE" id="PS50801">
    <property type="entry name" value="STAS"/>
    <property type="match status" value="1"/>
</dbReference>
<dbReference type="KEGG" id="dmm:dnm_040900"/>
<evidence type="ECO:0000259" key="2">
    <source>
        <dbReference type="PROSITE" id="PS50801"/>
    </source>
</evidence>
<keyword evidence="1" id="KW-0597">Phosphoprotein</keyword>
<protein>
    <submittedName>
        <fullName evidence="3">STAS domain-containing protein</fullName>
    </submittedName>
</protein>
<dbReference type="Proteomes" id="UP000663722">
    <property type="component" value="Chromosome"/>
</dbReference>
<dbReference type="Pfam" id="PF14361">
    <property type="entry name" value="RsbRD_N"/>
    <property type="match status" value="1"/>
</dbReference>
<evidence type="ECO:0000256" key="1">
    <source>
        <dbReference type="ARBA" id="ARBA00022553"/>
    </source>
</evidence>
<dbReference type="RefSeq" id="WP_207682991.1">
    <property type="nucleotide sequence ID" value="NZ_CP061800.1"/>
</dbReference>
<dbReference type="EMBL" id="CP061800">
    <property type="protein sequence ID" value="QTA88050.1"/>
    <property type="molecule type" value="Genomic_DNA"/>
</dbReference>
<gene>
    <name evidence="3" type="ORF">dnm_040900</name>
</gene>
<dbReference type="Gene3D" id="3.30.750.24">
    <property type="entry name" value="STAS domain"/>
    <property type="match status" value="1"/>
</dbReference>
<dbReference type="InterPro" id="IPR025751">
    <property type="entry name" value="RsbRD_N_dom"/>
</dbReference>
<dbReference type="Pfam" id="PF01740">
    <property type="entry name" value="STAS"/>
    <property type="match status" value="1"/>
</dbReference>
<organism evidence="3 4">
    <name type="scientific">Desulfonema magnum</name>
    <dbReference type="NCBI Taxonomy" id="45655"/>
    <lineage>
        <taxon>Bacteria</taxon>
        <taxon>Pseudomonadati</taxon>
        <taxon>Thermodesulfobacteriota</taxon>
        <taxon>Desulfobacteria</taxon>
        <taxon>Desulfobacterales</taxon>
        <taxon>Desulfococcaceae</taxon>
        <taxon>Desulfonema</taxon>
    </lineage>
</organism>